<feature type="domain" description="Hypervirulence associated protein TUDOR" evidence="1">
    <location>
        <begin position="7"/>
        <end position="68"/>
    </location>
</feature>
<evidence type="ECO:0000313" key="2">
    <source>
        <dbReference type="EMBL" id="GGZ07348.1"/>
    </source>
</evidence>
<proteinExistence type="predicted"/>
<dbReference type="Pfam" id="PF11160">
    <property type="entry name" value="Hva1_TUDOR"/>
    <property type="match status" value="1"/>
</dbReference>
<reference evidence="2" key="2">
    <citation type="submission" date="2020-09" db="EMBL/GenBank/DDBJ databases">
        <authorList>
            <person name="Sun Q."/>
            <person name="Kim S."/>
        </authorList>
    </citation>
    <scope>NUCLEOTIDE SEQUENCE</scope>
    <source>
        <strain evidence="2">KCTC 32255</strain>
    </source>
</reference>
<evidence type="ECO:0000313" key="3">
    <source>
        <dbReference type="Proteomes" id="UP000648075"/>
    </source>
</evidence>
<dbReference type="Proteomes" id="UP000648075">
    <property type="component" value="Unassembled WGS sequence"/>
</dbReference>
<organism evidence="2 3">
    <name type="scientific">Novosphingobium colocasiae</name>
    <dbReference type="NCBI Taxonomy" id="1256513"/>
    <lineage>
        <taxon>Bacteria</taxon>
        <taxon>Pseudomonadati</taxon>
        <taxon>Pseudomonadota</taxon>
        <taxon>Alphaproteobacteria</taxon>
        <taxon>Sphingomonadales</taxon>
        <taxon>Sphingomonadaceae</taxon>
        <taxon>Novosphingobium</taxon>
    </lineage>
</organism>
<reference evidence="2" key="1">
    <citation type="journal article" date="2014" name="Int. J. Syst. Evol. Microbiol.">
        <title>Complete genome sequence of Corynebacterium casei LMG S-19264T (=DSM 44701T), isolated from a smear-ripened cheese.</title>
        <authorList>
            <consortium name="US DOE Joint Genome Institute (JGI-PGF)"/>
            <person name="Walter F."/>
            <person name="Albersmeier A."/>
            <person name="Kalinowski J."/>
            <person name="Ruckert C."/>
        </authorList>
    </citation>
    <scope>NUCLEOTIDE SEQUENCE</scope>
    <source>
        <strain evidence="2">KCTC 32255</strain>
    </source>
</reference>
<gene>
    <name evidence="2" type="ORF">GCM10011614_22840</name>
</gene>
<keyword evidence="3" id="KW-1185">Reference proteome</keyword>
<accession>A0A918PGW3</accession>
<dbReference type="EMBL" id="BMZA01000008">
    <property type="protein sequence ID" value="GGZ07348.1"/>
    <property type="molecule type" value="Genomic_DNA"/>
</dbReference>
<dbReference type="RefSeq" id="WP_189621328.1">
    <property type="nucleotide sequence ID" value="NZ_BMZA01000008.1"/>
</dbReference>
<sequence>MAGLRVGSKVHWTWGTGTAAGRIVERFERRVSRTLKGKRIARNGTADNPAFLIEQDGGNRVLKRGSELQPA</sequence>
<evidence type="ECO:0000259" key="1">
    <source>
        <dbReference type="Pfam" id="PF11160"/>
    </source>
</evidence>
<comment type="caution">
    <text evidence="2">The sequence shown here is derived from an EMBL/GenBank/DDBJ whole genome shotgun (WGS) entry which is preliminary data.</text>
</comment>
<dbReference type="AlphaFoldDB" id="A0A918PGW3"/>
<name>A0A918PGW3_9SPHN</name>
<dbReference type="InterPro" id="IPR021331">
    <property type="entry name" value="Hva1_TUDOR"/>
</dbReference>
<protein>
    <recommendedName>
        <fullName evidence="1">Hypervirulence associated protein TUDOR domain-containing protein</fullName>
    </recommendedName>
</protein>